<keyword evidence="3 9" id="KW-0812">Transmembrane</keyword>
<evidence type="ECO:0000256" key="5">
    <source>
        <dbReference type="ARBA" id="ARBA00022989"/>
    </source>
</evidence>
<proteinExistence type="inferred from homology"/>
<feature type="transmembrane region" description="Helical" evidence="10">
    <location>
        <begin position="209"/>
        <end position="230"/>
    </location>
</feature>
<evidence type="ECO:0000313" key="11">
    <source>
        <dbReference type="EMBL" id="JAI63923.1"/>
    </source>
</evidence>
<feature type="transmembrane region" description="Helical" evidence="10">
    <location>
        <begin position="102"/>
        <end position="119"/>
    </location>
</feature>
<evidence type="ECO:0000256" key="3">
    <source>
        <dbReference type="ARBA" id="ARBA00022692"/>
    </source>
</evidence>
<evidence type="ECO:0000256" key="6">
    <source>
        <dbReference type="ARBA" id="ARBA00023136"/>
    </source>
</evidence>
<evidence type="ECO:0000256" key="4">
    <source>
        <dbReference type="ARBA" id="ARBA00022737"/>
    </source>
</evidence>
<evidence type="ECO:0000256" key="10">
    <source>
        <dbReference type="SAM" id="Phobius"/>
    </source>
</evidence>
<dbReference type="PANTHER" id="PTHR12226:SF2">
    <property type="entry name" value="MANNOSE-P-DOLICHOL UTILIZATION DEFECT 1 PROTEIN"/>
    <property type="match status" value="1"/>
</dbReference>
<dbReference type="FunFam" id="1.20.1280.290:FF:000006">
    <property type="entry name" value="mannose-P-dolichol utilization defect 1 protein"/>
    <property type="match status" value="1"/>
</dbReference>
<evidence type="ECO:0000256" key="2">
    <source>
        <dbReference type="ARBA" id="ARBA00022448"/>
    </source>
</evidence>
<dbReference type="GO" id="GO:0009312">
    <property type="term" value="P:oligosaccharide biosynthetic process"/>
    <property type="evidence" value="ECO:0007669"/>
    <property type="project" value="TreeGrafter"/>
</dbReference>
<comment type="similarity">
    <text evidence="7 9">Belongs to the MPDU1 (TC 2.A.43.3) family.</text>
</comment>
<evidence type="ECO:0000256" key="8">
    <source>
        <dbReference type="ARBA" id="ARBA00067517"/>
    </source>
</evidence>
<keyword evidence="4" id="KW-0677">Repeat</keyword>
<keyword evidence="5 9" id="KW-1133">Transmembrane helix</keyword>
<name>A0A0P4WIT3_SCYOL</name>
<dbReference type="GO" id="GO:0016020">
    <property type="term" value="C:membrane"/>
    <property type="evidence" value="ECO:0007669"/>
    <property type="project" value="UniProtKB-SubCell"/>
</dbReference>
<dbReference type="PANTHER" id="PTHR12226">
    <property type="entry name" value="MANNOSE-P-DOLICHOL UTILIZATION DEFECT 1 LEC35 -RELATED"/>
    <property type="match status" value="1"/>
</dbReference>
<dbReference type="InterPro" id="IPR016817">
    <property type="entry name" value="MannP-dilichol_defect-1"/>
</dbReference>
<evidence type="ECO:0000256" key="1">
    <source>
        <dbReference type="ARBA" id="ARBA00004141"/>
    </source>
</evidence>
<protein>
    <recommendedName>
        <fullName evidence="8 9">Mannose-P-dolichol utilization defect 1 protein homolog</fullName>
    </recommendedName>
</protein>
<accession>A0A0P4WIT3</accession>
<feature type="transmembrane region" description="Helical" evidence="10">
    <location>
        <begin position="69"/>
        <end position="90"/>
    </location>
</feature>
<feature type="transmembrane region" description="Helical" evidence="10">
    <location>
        <begin position="126"/>
        <end position="146"/>
    </location>
</feature>
<dbReference type="Gene3D" id="1.20.1280.290">
    <property type="match status" value="2"/>
</dbReference>
<feature type="transmembrane region" description="Helical" evidence="10">
    <location>
        <begin position="180"/>
        <end position="197"/>
    </location>
</feature>
<evidence type="ECO:0000256" key="7">
    <source>
        <dbReference type="ARBA" id="ARBA00038475"/>
    </source>
</evidence>
<reference evidence="11" key="1">
    <citation type="submission" date="2015-09" db="EMBL/GenBank/DDBJ databases">
        <title>Scylla olivacea transcriptome.</title>
        <authorList>
            <person name="Ikhwanuddin M."/>
        </authorList>
    </citation>
    <scope>NUCLEOTIDE SEQUENCE</scope>
</reference>
<dbReference type="Pfam" id="PF04193">
    <property type="entry name" value="PQ-loop"/>
    <property type="match status" value="2"/>
</dbReference>
<dbReference type="SMART" id="SM00679">
    <property type="entry name" value="CTNS"/>
    <property type="match status" value="2"/>
</dbReference>
<dbReference type="PIRSF" id="PIRSF023381">
    <property type="entry name" value="MannP-dilichol_defect-1p"/>
    <property type="match status" value="1"/>
</dbReference>
<dbReference type="EMBL" id="GDRN01070185">
    <property type="protein sequence ID" value="JAI63923.1"/>
    <property type="molecule type" value="Transcribed_RNA"/>
</dbReference>
<keyword evidence="6 9" id="KW-0472">Membrane</keyword>
<organism evidence="11">
    <name type="scientific">Scylla olivacea</name>
    <name type="common">Orange mud crab</name>
    <name type="synonym">Cancer olivacea</name>
    <dbReference type="NCBI Taxonomy" id="85551"/>
    <lineage>
        <taxon>Eukaryota</taxon>
        <taxon>Metazoa</taxon>
        <taxon>Ecdysozoa</taxon>
        <taxon>Arthropoda</taxon>
        <taxon>Crustacea</taxon>
        <taxon>Multicrustacea</taxon>
        <taxon>Malacostraca</taxon>
        <taxon>Eumalacostraca</taxon>
        <taxon>Eucarida</taxon>
        <taxon>Decapoda</taxon>
        <taxon>Pleocyemata</taxon>
        <taxon>Brachyura</taxon>
        <taxon>Eubrachyura</taxon>
        <taxon>Portunoidea</taxon>
        <taxon>Portunidae</taxon>
        <taxon>Portuninae</taxon>
        <taxon>Scylla</taxon>
    </lineage>
</organism>
<dbReference type="FunFam" id="1.20.1280.290:FF:000031">
    <property type="entry name" value="Mannose-P-dolichol utilization defect 1"/>
    <property type="match status" value="1"/>
</dbReference>
<evidence type="ECO:0000256" key="9">
    <source>
        <dbReference type="PIRNR" id="PIRNR023381"/>
    </source>
</evidence>
<dbReference type="InterPro" id="IPR006603">
    <property type="entry name" value="PQ-loop_rpt"/>
</dbReference>
<comment type="subcellular location">
    <subcellularLocation>
        <location evidence="1 9">Membrane</location>
        <topology evidence="1 9">Multi-pass membrane protein</topology>
    </subcellularLocation>
</comment>
<keyword evidence="2" id="KW-0813">Transport</keyword>
<dbReference type="AlphaFoldDB" id="A0A0P4WIT3"/>
<sequence length="239" mass="25983">MAALFRRLCLLVLTEACYDEFFVKFNFFDVPCLRAALSKGLGLAIVGGSILVKVPQIMKMVKAQSGEGISVAGTSLEITAIVFNVAYSFVNRYPFSSYGDGVFLLLQTAVIGMLVFLYGGATKKAVLYILSVFTITVVLCSGQLPIKFLWVLQASNIPVVFAGKMVQAVTNFRNSSTGQLSAVTVTMLFLGAMARIFTSIQETGDPIIILTYSVATFANGVIMTQVLYYWNVPAKTKKE</sequence>